<dbReference type="EMBL" id="JAFHKK010000006">
    <property type="protein sequence ID" value="MBN2963951.1"/>
    <property type="molecule type" value="Genomic_DNA"/>
</dbReference>
<dbReference type="SMART" id="SM00929">
    <property type="entry name" value="NADH-G_4Fe-4S_3"/>
    <property type="match status" value="1"/>
</dbReference>
<dbReference type="SUPFAM" id="SSF54292">
    <property type="entry name" value="2Fe-2S ferredoxin-like"/>
    <property type="match status" value="1"/>
</dbReference>
<feature type="domain" description="4Fe-4S ferredoxin-type" evidence="6">
    <location>
        <begin position="196"/>
        <end position="225"/>
    </location>
</feature>
<gene>
    <name evidence="8" type="ORF">JWV37_04080</name>
</gene>
<protein>
    <submittedName>
        <fullName evidence="8">NADH-quinone oxidoreductase subunit G</fullName>
        <ecNumber evidence="8">1.6.5.11</ecNumber>
    </submittedName>
</protein>
<dbReference type="InterPro" id="IPR017900">
    <property type="entry name" value="4Fe4S_Fe_S_CS"/>
</dbReference>
<dbReference type="GO" id="GO:0016491">
    <property type="term" value="F:oxidoreductase activity"/>
    <property type="evidence" value="ECO:0007669"/>
    <property type="project" value="UniProtKB-KW"/>
</dbReference>
<proteinExistence type="predicted"/>
<dbReference type="Pfam" id="PF13510">
    <property type="entry name" value="Fer2_4"/>
    <property type="match status" value="1"/>
</dbReference>
<organism evidence="8 9">
    <name type="scientific">Sulfurospirillum tamanense</name>
    <dbReference type="NCBI Taxonomy" id="2813362"/>
    <lineage>
        <taxon>Bacteria</taxon>
        <taxon>Pseudomonadati</taxon>
        <taxon>Campylobacterota</taxon>
        <taxon>Epsilonproteobacteria</taxon>
        <taxon>Campylobacterales</taxon>
        <taxon>Sulfurospirillaceae</taxon>
        <taxon>Sulfurospirillum</taxon>
    </lineage>
</organism>
<evidence type="ECO:0000259" key="7">
    <source>
        <dbReference type="PROSITE" id="PS51839"/>
    </source>
</evidence>
<dbReference type="Proteomes" id="UP000703590">
    <property type="component" value="Unassembled WGS sequence"/>
</dbReference>
<dbReference type="InterPro" id="IPR019574">
    <property type="entry name" value="NADH_UbQ_OxRdtase_Gsu_4Fe4S-bd"/>
</dbReference>
<evidence type="ECO:0000256" key="1">
    <source>
        <dbReference type="ARBA" id="ARBA00022485"/>
    </source>
</evidence>
<evidence type="ECO:0000313" key="9">
    <source>
        <dbReference type="Proteomes" id="UP000703590"/>
    </source>
</evidence>
<dbReference type="InterPro" id="IPR036010">
    <property type="entry name" value="2Fe-2S_ferredoxin-like_sf"/>
</dbReference>
<dbReference type="PROSITE" id="PS00198">
    <property type="entry name" value="4FE4S_FER_1"/>
    <property type="match status" value="1"/>
</dbReference>
<dbReference type="Gene3D" id="3.30.70.20">
    <property type="match status" value="1"/>
</dbReference>
<feature type="domain" description="4Fe-4S His(Cys)3-ligated-type" evidence="7">
    <location>
        <begin position="75"/>
        <end position="114"/>
    </location>
</feature>
<dbReference type="Gene3D" id="3.10.20.740">
    <property type="match status" value="1"/>
</dbReference>
<reference evidence="8 9" key="1">
    <citation type="submission" date="2021-02" db="EMBL/GenBank/DDBJ databases">
        <title>Sulfurospirillum tamanensis sp. nov.</title>
        <authorList>
            <person name="Frolova A."/>
            <person name="Merkel A."/>
            <person name="Slobodkin A."/>
        </authorList>
    </citation>
    <scope>NUCLEOTIDE SEQUENCE [LARGE SCALE GENOMIC DNA]</scope>
    <source>
        <strain evidence="8 9">T05b</strain>
    </source>
</reference>
<accession>A0ABS2WQP4</accession>
<keyword evidence="1" id="KW-0004">4Fe-4S</keyword>
<dbReference type="PANTHER" id="PTHR24960:SF84">
    <property type="entry name" value="HYDROGENASE SUBUNIT"/>
    <property type="match status" value="1"/>
</dbReference>
<dbReference type="NCBIfam" id="NF006305">
    <property type="entry name" value="PRK08493.1"/>
    <property type="match status" value="1"/>
</dbReference>
<evidence type="ECO:0000313" key="8">
    <source>
        <dbReference type="EMBL" id="MBN2963951.1"/>
    </source>
</evidence>
<dbReference type="Pfam" id="PF00037">
    <property type="entry name" value="Fer4"/>
    <property type="match status" value="1"/>
</dbReference>
<keyword evidence="9" id="KW-1185">Reference proteome</keyword>
<keyword evidence="2" id="KW-0479">Metal-binding</keyword>
<dbReference type="EC" id="1.6.5.11" evidence="8"/>
<dbReference type="SUPFAM" id="SSF54862">
    <property type="entry name" value="4Fe-4S ferredoxins"/>
    <property type="match status" value="1"/>
</dbReference>
<evidence type="ECO:0000256" key="2">
    <source>
        <dbReference type="ARBA" id="ARBA00022723"/>
    </source>
</evidence>
<evidence type="ECO:0000259" key="5">
    <source>
        <dbReference type="PROSITE" id="PS51085"/>
    </source>
</evidence>
<reference evidence="9" key="2">
    <citation type="submission" date="2021-02" db="EMBL/GenBank/DDBJ databases">
        <title>Sulfurospirillum tamanensis sp. nov.</title>
        <authorList>
            <person name="Merkel A.Y."/>
        </authorList>
    </citation>
    <scope>NUCLEOTIDE SEQUENCE [LARGE SCALE GENOMIC DNA]</scope>
    <source>
        <strain evidence="9">T05b</strain>
    </source>
</reference>
<dbReference type="RefSeq" id="WP_205458574.1">
    <property type="nucleotide sequence ID" value="NZ_JAFHKK010000006.1"/>
</dbReference>
<keyword evidence="8" id="KW-0560">Oxidoreductase</keyword>
<dbReference type="PROSITE" id="PS51085">
    <property type="entry name" value="2FE2S_FER_2"/>
    <property type="match status" value="1"/>
</dbReference>
<evidence type="ECO:0000256" key="4">
    <source>
        <dbReference type="ARBA" id="ARBA00023014"/>
    </source>
</evidence>
<dbReference type="InterPro" id="IPR001041">
    <property type="entry name" value="2Fe-2S_ferredoxin-type"/>
</dbReference>
<evidence type="ECO:0000259" key="6">
    <source>
        <dbReference type="PROSITE" id="PS51379"/>
    </source>
</evidence>
<dbReference type="PROSITE" id="PS51839">
    <property type="entry name" value="4FE4S_HC3"/>
    <property type="match status" value="1"/>
</dbReference>
<reference evidence="8 9" key="3">
    <citation type="submission" date="2021-02" db="EMBL/GenBank/DDBJ databases">
        <authorList>
            <person name="Merkel A.Y."/>
        </authorList>
    </citation>
    <scope>NUCLEOTIDE SEQUENCE [LARGE SCALE GENOMIC DNA]</scope>
    <source>
        <strain evidence="8 9">T05b</strain>
    </source>
</reference>
<feature type="domain" description="2Fe-2S ferredoxin-type" evidence="5">
    <location>
        <begin position="1"/>
        <end position="75"/>
    </location>
</feature>
<evidence type="ECO:0000256" key="3">
    <source>
        <dbReference type="ARBA" id="ARBA00023004"/>
    </source>
</evidence>
<keyword evidence="3" id="KW-0408">Iron</keyword>
<dbReference type="PROSITE" id="PS51379">
    <property type="entry name" value="4FE4S_FER_2"/>
    <property type="match status" value="2"/>
</dbReference>
<name>A0ABS2WQP4_9BACT</name>
<feature type="domain" description="4Fe-4S ferredoxin-type" evidence="6">
    <location>
        <begin position="133"/>
        <end position="162"/>
    </location>
</feature>
<sequence length="817" mass="90182">MTITIDQIPCQATEGEFVLNVARRNRIFIPALCYISGCSPTLACRLCLVDVDGKRAYACNAKAKEGMNVITKTEEIEAERKAIMQVYDINHPLECGVCDQSGECELQNYTLEMGVDHQAFAIQDTHRPAKTWGKIHYDPSLCIVCERCITVCKDKIGEAALKTVPRGGEPLDKEWKEKVPKDAFAMWNKLQKSLIGPTQGETLSCTFCGECTAVCPVGALVGTDFQYRANAWELTRIPASNPHSSDCALLYYEVRHKSIQHPQETIYRVTNDIHFGTLSGAARYGYDFENTVVTKDQEAFKSVVHALQSGELKTVRFNSFITNEEAFILQKLKEKLGLRLVNPDAKAYQDFLAGFASASGKSLYGATLETLAQSDFIVSVGTALKTDAPNAGYALNNALTMNKGAGIYFHPVPDVVVSGYSKNMLSVTHKVGSEEAVLMWLLGRFGREMPASIANMLEGFLVKGTKEVSEVVKEVVTETVVDEATGESKEVEKSVTKTVTKTVEVTQNTLWETMGVEDLDESIQKLLEKKERFSLIAGEDLYAHPRAKELSKLLGLIARYTPFEVMLIPSQTNTLGVALLCELDEVKEGKVLGYNEKGDIVLSALGKGTLDMPALNQQEGTFTNMDKRVVPTNVALPYHGYCLNDVASALGIQAALTVDYTEQLPQDKGYEARPFDTLPNCFANDGTQLRGYCLHVSECTPKEELSPLHVSALDESLVYRANPVHQFSPFTNKAHQLNEAGALYVSLAFLEAKGWKDGQMVKLTNKEGHTLVVAMKADPLWEGMIPYLPTFDTKLETAPFFTGYRFAQVTFEGVSHE</sequence>
<dbReference type="SUPFAM" id="SSF53706">
    <property type="entry name" value="Formate dehydrogenase/DMSO reductase, domains 1-3"/>
    <property type="match status" value="1"/>
</dbReference>
<dbReference type="CDD" id="cd00207">
    <property type="entry name" value="fer2"/>
    <property type="match status" value="1"/>
</dbReference>
<dbReference type="InterPro" id="IPR017896">
    <property type="entry name" value="4Fe4S_Fe-S-bd"/>
</dbReference>
<comment type="caution">
    <text evidence="8">The sequence shown here is derived from an EMBL/GenBank/DDBJ whole genome shotgun (WGS) entry which is preliminary data.</text>
</comment>
<dbReference type="Pfam" id="PF10588">
    <property type="entry name" value="NADH-G_4Fe-4S_3"/>
    <property type="match status" value="1"/>
</dbReference>
<dbReference type="InterPro" id="IPR050157">
    <property type="entry name" value="PSI_iron-sulfur_center"/>
</dbReference>
<keyword evidence="4" id="KW-0411">Iron-sulfur</keyword>
<dbReference type="PANTHER" id="PTHR24960">
    <property type="entry name" value="PHOTOSYSTEM I IRON-SULFUR CENTER-RELATED"/>
    <property type="match status" value="1"/>
</dbReference>